<evidence type="ECO:0000256" key="6">
    <source>
        <dbReference type="ARBA" id="ARBA00022989"/>
    </source>
</evidence>
<evidence type="ECO:0000256" key="1">
    <source>
        <dbReference type="ARBA" id="ARBA00004370"/>
    </source>
</evidence>
<evidence type="ECO:0000256" key="3">
    <source>
        <dbReference type="ARBA" id="ARBA00022737"/>
    </source>
</evidence>
<feature type="domain" description="Cadherin" evidence="9">
    <location>
        <begin position="209"/>
        <end position="336"/>
    </location>
</feature>
<organism evidence="10 11">
    <name type="scientific">Halocaridina rubra</name>
    <name type="common">Hawaiian red shrimp</name>
    <dbReference type="NCBI Taxonomy" id="373956"/>
    <lineage>
        <taxon>Eukaryota</taxon>
        <taxon>Metazoa</taxon>
        <taxon>Ecdysozoa</taxon>
        <taxon>Arthropoda</taxon>
        <taxon>Crustacea</taxon>
        <taxon>Multicrustacea</taxon>
        <taxon>Malacostraca</taxon>
        <taxon>Eumalacostraca</taxon>
        <taxon>Eucarida</taxon>
        <taxon>Decapoda</taxon>
        <taxon>Pleocyemata</taxon>
        <taxon>Caridea</taxon>
        <taxon>Atyoidea</taxon>
        <taxon>Atyidae</taxon>
        <taxon>Halocaridina</taxon>
    </lineage>
</organism>
<dbReference type="PROSITE" id="PS00232">
    <property type="entry name" value="CADHERIN_1"/>
    <property type="match status" value="1"/>
</dbReference>
<dbReference type="GO" id="GO:0005509">
    <property type="term" value="F:calcium ion binding"/>
    <property type="evidence" value="ECO:0007669"/>
    <property type="project" value="UniProtKB-UniRule"/>
</dbReference>
<keyword evidence="3" id="KW-0677">Repeat</keyword>
<dbReference type="InterPro" id="IPR015919">
    <property type="entry name" value="Cadherin-like_sf"/>
</dbReference>
<dbReference type="Proteomes" id="UP001381693">
    <property type="component" value="Unassembled WGS sequence"/>
</dbReference>
<dbReference type="GO" id="GO:0005886">
    <property type="term" value="C:plasma membrane"/>
    <property type="evidence" value="ECO:0007669"/>
    <property type="project" value="InterPro"/>
</dbReference>
<accession>A0AAN8XGW5</accession>
<dbReference type="SMART" id="SM00112">
    <property type="entry name" value="CA"/>
    <property type="match status" value="3"/>
</dbReference>
<evidence type="ECO:0000259" key="9">
    <source>
        <dbReference type="PROSITE" id="PS50268"/>
    </source>
</evidence>
<protein>
    <recommendedName>
        <fullName evidence="9">Cadherin domain-containing protein</fullName>
    </recommendedName>
</protein>
<keyword evidence="2" id="KW-0812">Transmembrane</keyword>
<dbReference type="EMBL" id="JAXCGZ010002220">
    <property type="protein sequence ID" value="KAK7084195.1"/>
    <property type="molecule type" value="Genomic_DNA"/>
</dbReference>
<reference evidence="10 11" key="1">
    <citation type="submission" date="2023-11" db="EMBL/GenBank/DDBJ databases">
        <title>Halocaridina rubra genome assembly.</title>
        <authorList>
            <person name="Smith C."/>
        </authorList>
    </citation>
    <scope>NUCLEOTIDE SEQUENCE [LARGE SCALE GENOMIC DNA]</scope>
    <source>
        <strain evidence="10">EP-1</strain>
        <tissue evidence="10">Whole</tissue>
    </source>
</reference>
<sequence length="431" mass="47224">MCPVVAGTTSKNSLNGKNGQFLITSDRPEDIEISPDDTRLNASLSLTALWREGTIFDYESTQDPIIIQITATEKEDSSHATSVTLTITLLDENDNAPVFPQTQYTENVEETRPQGFVVMTVSATDDDISQEYGQESIRYYLPSCPSLNIDEINGKITLAKDNALNFEDNPIMTCDLEAHDNNSTLPSKIGYSSIVINVTDVVDEPPELQGMPSDLSIEENSPTGTELSKTITATDDDIDANIIFSIDWSNSVATNQSLTVDIALVREWFSIRSLQTKANEYTAVVIVGSSSPDHEIADLVTLAIEVRDDNTIVNADKDTGMLPISIIDKNDCSPQFVGSYDNLQVEENLPGGALITTLEIFDPDLDDTFIFDISDKSLVDVIQNGNSKTADLRIAEGADIDREVLEKIAINVTVRDARNHEAQLSDTSEDK</sequence>
<feature type="domain" description="Cadherin" evidence="9">
    <location>
        <begin position="56"/>
        <end position="99"/>
    </location>
</feature>
<evidence type="ECO:0000256" key="8">
    <source>
        <dbReference type="PROSITE-ProRule" id="PRU00043"/>
    </source>
</evidence>
<gene>
    <name evidence="10" type="ORF">SK128_011580</name>
</gene>
<dbReference type="GO" id="GO:0005911">
    <property type="term" value="C:cell-cell junction"/>
    <property type="evidence" value="ECO:0007669"/>
    <property type="project" value="TreeGrafter"/>
</dbReference>
<dbReference type="PANTHER" id="PTHR24025">
    <property type="entry name" value="DESMOGLEIN FAMILY MEMBER"/>
    <property type="match status" value="1"/>
</dbReference>
<keyword evidence="5" id="KW-0130">Cell adhesion</keyword>
<comment type="caution">
    <text evidence="10">The sequence shown here is derived from an EMBL/GenBank/DDBJ whole genome shotgun (WGS) entry which is preliminary data.</text>
</comment>
<keyword evidence="6" id="KW-1133">Transmembrane helix</keyword>
<dbReference type="PROSITE" id="PS50268">
    <property type="entry name" value="CADHERIN_2"/>
    <property type="match status" value="3"/>
</dbReference>
<dbReference type="InterPro" id="IPR020894">
    <property type="entry name" value="Cadherin_CS"/>
</dbReference>
<evidence type="ECO:0000313" key="10">
    <source>
        <dbReference type="EMBL" id="KAK7084195.1"/>
    </source>
</evidence>
<keyword evidence="7" id="KW-0472">Membrane</keyword>
<evidence type="ECO:0000256" key="5">
    <source>
        <dbReference type="ARBA" id="ARBA00022889"/>
    </source>
</evidence>
<name>A0AAN8XGW5_HALRR</name>
<dbReference type="PANTHER" id="PTHR24025:SF23">
    <property type="entry name" value="NEURAL-CADHERIN"/>
    <property type="match status" value="1"/>
</dbReference>
<dbReference type="SUPFAM" id="SSF49313">
    <property type="entry name" value="Cadherin-like"/>
    <property type="match status" value="3"/>
</dbReference>
<keyword evidence="11" id="KW-1185">Reference proteome</keyword>
<feature type="domain" description="Cadherin" evidence="9">
    <location>
        <begin position="100"/>
        <end position="208"/>
    </location>
</feature>
<dbReference type="InterPro" id="IPR050971">
    <property type="entry name" value="Cadherin-domain_protein"/>
</dbReference>
<dbReference type="CDD" id="cd11304">
    <property type="entry name" value="Cadherin_repeat"/>
    <property type="match status" value="3"/>
</dbReference>
<dbReference type="InterPro" id="IPR002126">
    <property type="entry name" value="Cadherin-like_dom"/>
</dbReference>
<evidence type="ECO:0000256" key="4">
    <source>
        <dbReference type="ARBA" id="ARBA00022837"/>
    </source>
</evidence>
<dbReference type="Gene3D" id="2.60.40.60">
    <property type="entry name" value="Cadherins"/>
    <property type="match status" value="4"/>
</dbReference>
<evidence type="ECO:0000313" key="11">
    <source>
        <dbReference type="Proteomes" id="UP001381693"/>
    </source>
</evidence>
<comment type="subcellular location">
    <subcellularLocation>
        <location evidence="1">Membrane</location>
    </subcellularLocation>
</comment>
<evidence type="ECO:0000256" key="2">
    <source>
        <dbReference type="ARBA" id="ARBA00022692"/>
    </source>
</evidence>
<evidence type="ECO:0000256" key="7">
    <source>
        <dbReference type="ARBA" id="ARBA00023136"/>
    </source>
</evidence>
<proteinExistence type="predicted"/>
<dbReference type="GO" id="GO:0007156">
    <property type="term" value="P:homophilic cell adhesion via plasma membrane adhesion molecules"/>
    <property type="evidence" value="ECO:0007669"/>
    <property type="project" value="InterPro"/>
</dbReference>
<keyword evidence="4 8" id="KW-0106">Calcium</keyword>
<dbReference type="PRINTS" id="PR00205">
    <property type="entry name" value="CADHERIN"/>
</dbReference>
<dbReference type="AlphaFoldDB" id="A0AAN8XGW5"/>